<keyword evidence="2" id="KW-0255">Endonuclease</keyword>
<dbReference type="InterPro" id="IPR032793">
    <property type="entry name" value="RE_EcoO109IR"/>
</dbReference>
<keyword evidence="3" id="KW-1185">Reference proteome</keyword>
<dbReference type="EMBL" id="CP061800">
    <property type="protein sequence ID" value="QTA86439.1"/>
    <property type="molecule type" value="Genomic_DNA"/>
</dbReference>
<proteinExistence type="predicted"/>
<dbReference type="REBASE" id="471865">
    <property type="entry name" value="Dma2077ORF24640P"/>
</dbReference>
<dbReference type="InterPro" id="IPR011335">
    <property type="entry name" value="Restrct_endonuc-II-like"/>
</dbReference>
<name>A0A975BJT9_9BACT</name>
<dbReference type="Pfam" id="PF14511">
    <property type="entry name" value="RE_EcoO109I"/>
    <property type="match status" value="1"/>
</dbReference>
<dbReference type="GO" id="GO:0004519">
    <property type="term" value="F:endonuclease activity"/>
    <property type="evidence" value="ECO:0007669"/>
    <property type="project" value="UniProtKB-KW"/>
</dbReference>
<dbReference type="KEGG" id="dmm:dnm_024630"/>
<gene>
    <name evidence="2" type="ORF">dnm_024630</name>
</gene>
<evidence type="ECO:0000313" key="2">
    <source>
        <dbReference type="EMBL" id="QTA86439.1"/>
    </source>
</evidence>
<evidence type="ECO:0000313" key="3">
    <source>
        <dbReference type="Proteomes" id="UP000663722"/>
    </source>
</evidence>
<dbReference type="SUPFAM" id="SSF52980">
    <property type="entry name" value="Restriction endonuclease-like"/>
    <property type="match status" value="1"/>
</dbReference>
<evidence type="ECO:0000259" key="1">
    <source>
        <dbReference type="Pfam" id="PF14511"/>
    </source>
</evidence>
<protein>
    <submittedName>
        <fullName evidence="2">Type II restriction endonuclease</fullName>
    </submittedName>
</protein>
<keyword evidence="2" id="KW-0378">Hydrolase</keyword>
<dbReference type="Proteomes" id="UP000663722">
    <property type="component" value="Chromosome"/>
</dbReference>
<accession>A0A975BJT9</accession>
<feature type="domain" description="Type II restriction endonuclease EcoO109IR" evidence="1">
    <location>
        <begin position="8"/>
        <end position="201"/>
    </location>
</feature>
<dbReference type="RefSeq" id="WP_207682074.1">
    <property type="nucleotide sequence ID" value="NZ_CP061800.1"/>
</dbReference>
<sequence>MMNMNLDEVNKYVNENIVDFHQRKVKSLEELSLKKLLKKNPYLFKAKNVITANEFITNLLEAFLSSSEEKLFGDFLEGLAIFIAQETCNGHKSTAPGVDLEFFHKNIHYVVSVKSGTNWGNSSQQNRLEQDLKNAVIRVKQAGRGVNVQPVLGICYGKTKTNYVRGYLKVVGQNFWYLISENENLYTDIIEPIGYKAQEHNKAFLLEKARVINRFTKLFIERYCDENGSINWIKLVEFNSGNYDLDKFLP</sequence>
<reference evidence="2" key="1">
    <citation type="journal article" date="2021" name="Microb. Physiol.">
        <title>Proteogenomic Insights into the Physiology of Marine, Sulfate-Reducing, Filamentous Desulfonema limicola and Desulfonema magnum.</title>
        <authorList>
            <person name="Schnaars V."/>
            <person name="Wohlbrand L."/>
            <person name="Scheve S."/>
            <person name="Hinrichs C."/>
            <person name="Reinhardt R."/>
            <person name="Rabus R."/>
        </authorList>
    </citation>
    <scope>NUCLEOTIDE SEQUENCE</scope>
    <source>
        <strain evidence="2">4be13</strain>
    </source>
</reference>
<organism evidence="2 3">
    <name type="scientific">Desulfonema magnum</name>
    <dbReference type="NCBI Taxonomy" id="45655"/>
    <lineage>
        <taxon>Bacteria</taxon>
        <taxon>Pseudomonadati</taxon>
        <taxon>Thermodesulfobacteriota</taxon>
        <taxon>Desulfobacteria</taxon>
        <taxon>Desulfobacterales</taxon>
        <taxon>Desulfococcaceae</taxon>
        <taxon>Desulfonema</taxon>
    </lineage>
</organism>
<dbReference type="AlphaFoldDB" id="A0A975BJT9"/>
<keyword evidence="2" id="KW-0540">Nuclease</keyword>
<dbReference type="CDD" id="cd22345">
    <property type="entry name" value="PDDEXK_nuclease"/>
    <property type="match status" value="1"/>
</dbReference>